<dbReference type="PANTHER" id="PTHR19836:SF19">
    <property type="entry name" value="SMALL RIBOSOMAL SUBUNIT PROTEIN US14M"/>
    <property type="match status" value="1"/>
</dbReference>
<reference evidence="8 9" key="1">
    <citation type="submission" date="2013-08" db="EMBL/GenBank/DDBJ databases">
        <title>An opportunistic ruminal bacterium that causes liver abscesses in cattle.</title>
        <authorList>
            <person name="Benahmed F.H."/>
            <person name="Rasmussen M."/>
            <person name="Harbottle H."/>
            <person name="Soppet D."/>
            <person name="Nagaraja T.G."/>
            <person name="Davidson M."/>
        </authorList>
    </citation>
    <scope>NUCLEOTIDE SEQUENCE [LARGE SCALE GENOMIC DNA]</scope>
    <source>
        <strain evidence="8 9">B35</strain>
    </source>
</reference>
<evidence type="ECO:0000256" key="7">
    <source>
        <dbReference type="HAMAP-Rule" id="MF_00537"/>
    </source>
</evidence>
<dbReference type="Pfam" id="PF00253">
    <property type="entry name" value="Ribosomal_S14"/>
    <property type="match status" value="1"/>
</dbReference>
<evidence type="ECO:0000256" key="5">
    <source>
        <dbReference type="ARBA" id="ARBA00035167"/>
    </source>
</evidence>
<dbReference type="GO" id="GO:0005737">
    <property type="term" value="C:cytoplasm"/>
    <property type="evidence" value="ECO:0007669"/>
    <property type="project" value="UniProtKB-ARBA"/>
</dbReference>
<comment type="function">
    <text evidence="1 7">Binds 16S rRNA, required for the assembly of 30S particles and may also be responsible for determining the conformation of the 16S rRNA at the A site.</text>
</comment>
<gene>
    <name evidence="7" type="primary">rpsN</name>
    <name evidence="8" type="ORF">C095_01550</name>
</gene>
<dbReference type="GO" id="GO:0006412">
    <property type="term" value="P:translation"/>
    <property type="evidence" value="ECO:0007669"/>
    <property type="project" value="UniProtKB-UniRule"/>
</dbReference>
<dbReference type="EMBL" id="AUZI01000008">
    <property type="protein sequence ID" value="KID50108.1"/>
    <property type="molecule type" value="Genomic_DNA"/>
</dbReference>
<dbReference type="PROSITE" id="PS00527">
    <property type="entry name" value="RIBOSOMAL_S14"/>
    <property type="match status" value="1"/>
</dbReference>
<dbReference type="AlphaFoldDB" id="A0A017H3K4"/>
<dbReference type="InterPro" id="IPR023036">
    <property type="entry name" value="Ribosomal_uS14_bac/plastid"/>
</dbReference>
<dbReference type="HAMAP" id="MF_00537">
    <property type="entry name" value="Ribosomal_uS14_1"/>
    <property type="match status" value="1"/>
</dbReference>
<evidence type="ECO:0000256" key="2">
    <source>
        <dbReference type="ARBA" id="ARBA00009083"/>
    </source>
</evidence>
<organism evidence="8 9">
    <name type="scientific">Fusobacterium necrophorum subsp. funduliforme B35</name>
    <dbReference type="NCBI Taxonomy" id="1226633"/>
    <lineage>
        <taxon>Bacteria</taxon>
        <taxon>Fusobacteriati</taxon>
        <taxon>Fusobacteriota</taxon>
        <taxon>Fusobacteriia</taxon>
        <taxon>Fusobacteriales</taxon>
        <taxon>Fusobacteriaceae</taxon>
        <taxon>Fusobacterium</taxon>
    </lineage>
</organism>
<comment type="caution">
    <text evidence="8">The sequence shown here is derived from an EMBL/GenBank/DDBJ whole genome shotgun (WGS) entry which is preliminary data.</text>
</comment>
<dbReference type="GO" id="GO:0015935">
    <property type="term" value="C:small ribosomal subunit"/>
    <property type="evidence" value="ECO:0007669"/>
    <property type="project" value="TreeGrafter"/>
</dbReference>
<name>A0A017H3K4_9FUSO</name>
<dbReference type="GeneID" id="75076733"/>
<dbReference type="GO" id="GO:0003735">
    <property type="term" value="F:structural constituent of ribosome"/>
    <property type="evidence" value="ECO:0007669"/>
    <property type="project" value="InterPro"/>
</dbReference>
<dbReference type="SUPFAM" id="SSF57716">
    <property type="entry name" value="Glucocorticoid receptor-like (DNA-binding domain)"/>
    <property type="match status" value="1"/>
</dbReference>
<keyword evidence="7" id="KW-0694">RNA-binding</keyword>
<dbReference type="InterPro" id="IPR001209">
    <property type="entry name" value="Ribosomal_uS14"/>
</dbReference>
<evidence type="ECO:0000256" key="3">
    <source>
        <dbReference type="ARBA" id="ARBA00022980"/>
    </source>
</evidence>
<keyword evidence="3 7" id="KW-0689">Ribosomal protein</keyword>
<dbReference type="FunFam" id="1.10.287.1480:FF:000001">
    <property type="entry name" value="30S ribosomal protein S14"/>
    <property type="match status" value="1"/>
</dbReference>
<dbReference type="InterPro" id="IPR018271">
    <property type="entry name" value="Ribosomal_uS14_CS"/>
</dbReference>
<keyword evidence="4 7" id="KW-0687">Ribonucleoprotein</keyword>
<dbReference type="Proteomes" id="UP000031184">
    <property type="component" value="Unassembled WGS sequence"/>
</dbReference>
<keyword evidence="7" id="KW-0699">rRNA-binding</keyword>
<dbReference type="GO" id="GO:0019843">
    <property type="term" value="F:rRNA binding"/>
    <property type="evidence" value="ECO:0007669"/>
    <property type="project" value="UniProtKB-UniRule"/>
</dbReference>
<dbReference type="OrthoDB" id="9810484at2"/>
<evidence type="ECO:0000256" key="4">
    <source>
        <dbReference type="ARBA" id="ARBA00023274"/>
    </source>
</evidence>
<sequence>MAKKSMIARDVRRAELSEKYAEKRAELKKRVAAGDMEAMFELNKLPKDSAAVRRRNRCQLDGRPRGYMREFGISRVKFRQLAGAGVIPGVKKSSW</sequence>
<evidence type="ECO:0000313" key="9">
    <source>
        <dbReference type="Proteomes" id="UP000031184"/>
    </source>
</evidence>
<dbReference type="NCBIfam" id="NF006477">
    <property type="entry name" value="PRK08881.1"/>
    <property type="match status" value="1"/>
</dbReference>
<dbReference type="Gene3D" id="1.10.287.1480">
    <property type="match status" value="1"/>
</dbReference>
<dbReference type="PATRIC" id="fig|1226633.4.peg.310"/>
<dbReference type="PANTHER" id="PTHR19836">
    <property type="entry name" value="30S RIBOSOMAL PROTEIN S14"/>
    <property type="match status" value="1"/>
</dbReference>
<accession>A0A017H3K4</accession>
<evidence type="ECO:0000256" key="6">
    <source>
        <dbReference type="ARBA" id="ARBA00047110"/>
    </source>
</evidence>
<proteinExistence type="inferred from homology"/>
<dbReference type="RefSeq" id="WP_005956187.1">
    <property type="nucleotide sequence ID" value="NZ_AOJP01000008.1"/>
</dbReference>
<evidence type="ECO:0000313" key="8">
    <source>
        <dbReference type="EMBL" id="KID50108.1"/>
    </source>
</evidence>
<comment type="subunit">
    <text evidence="6 7">Part of the 30S ribosomal subunit. Contacts proteins S3 and S10.</text>
</comment>
<protein>
    <recommendedName>
        <fullName evidence="5 7">Small ribosomal subunit protein uS14</fullName>
    </recommendedName>
</protein>
<comment type="similarity">
    <text evidence="2 7">Belongs to the universal ribosomal protein uS14 family.</text>
</comment>
<evidence type="ECO:0000256" key="1">
    <source>
        <dbReference type="ARBA" id="ARBA00003686"/>
    </source>
</evidence>